<dbReference type="InterPro" id="IPR029063">
    <property type="entry name" value="SAM-dependent_MTases_sf"/>
</dbReference>
<evidence type="ECO:0000313" key="1">
    <source>
        <dbReference type="EMBL" id="MFC3581883.1"/>
    </source>
</evidence>
<keyword evidence="2" id="KW-1185">Reference proteome</keyword>
<keyword evidence="1" id="KW-0489">Methyltransferase</keyword>
<dbReference type="Pfam" id="PF13489">
    <property type="entry name" value="Methyltransf_23"/>
    <property type="match status" value="1"/>
</dbReference>
<dbReference type="SUPFAM" id="SSF53335">
    <property type="entry name" value="S-adenosyl-L-methionine-dependent methyltransferases"/>
    <property type="match status" value="1"/>
</dbReference>
<dbReference type="EMBL" id="JBHRXP010000009">
    <property type="protein sequence ID" value="MFC3581883.1"/>
    <property type="molecule type" value="Genomic_DNA"/>
</dbReference>
<dbReference type="GO" id="GO:0032259">
    <property type="term" value="P:methylation"/>
    <property type="evidence" value="ECO:0007669"/>
    <property type="project" value="UniProtKB-KW"/>
</dbReference>
<dbReference type="EC" id="2.1.1.64" evidence="1"/>
<organism evidence="1 2">
    <name type="scientific">Sphingomonas hylomeconis</name>
    <dbReference type="NCBI Taxonomy" id="1395958"/>
    <lineage>
        <taxon>Bacteria</taxon>
        <taxon>Pseudomonadati</taxon>
        <taxon>Pseudomonadota</taxon>
        <taxon>Alphaproteobacteria</taxon>
        <taxon>Sphingomonadales</taxon>
        <taxon>Sphingomonadaceae</taxon>
        <taxon>Sphingomonas</taxon>
    </lineage>
</organism>
<reference evidence="2" key="1">
    <citation type="journal article" date="2019" name="Int. J. Syst. Evol. Microbiol.">
        <title>The Global Catalogue of Microorganisms (GCM) 10K type strain sequencing project: providing services to taxonomists for standard genome sequencing and annotation.</title>
        <authorList>
            <consortium name="The Broad Institute Genomics Platform"/>
            <consortium name="The Broad Institute Genome Sequencing Center for Infectious Disease"/>
            <person name="Wu L."/>
            <person name="Ma J."/>
        </authorList>
    </citation>
    <scope>NUCLEOTIDE SEQUENCE [LARGE SCALE GENOMIC DNA]</scope>
    <source>
        <strain evidence="2">KCTC 42739</strain>
    </source>
</reference>
<protein>
    <submittedName>
        <fullName evidence="1">Class I SAM-dependent methyltransferase</fullName>
        <ecNumber evidence="1">2.1.1.222</ecNumber>
        <ecNumber evidence="1">2.1.1.64</ecNumber>
    </submittedName>
</protein>
<accession>A0ABV7SXZ7</accession>
<dbReference type="RefSeq" id="WP_261294695.1">
    <property type="nucleotide sequence ID" value="NZ_JANQBK010000009.1"/>
</dbReference>
<dbReference type="CDD" id="cd02440">
    <property type="entry name" value="AdoMet_MTases"/>
    <property type="match status" value="1"/>
</dbReference>
<dbReference type="PANTHER" id="PTHR43861">
    <property type="entry name" value="TRANS-ACONITATE 2-METHYLTRANSFERASE-RELATED"/>
    <property type="match status" value="1"/>
</dbReference>
<dbReference type="GO" id="GO:0102208">
    <property type="term" value="F:2-polyprenyl-6-hydroxyphenol methylase activity"/>
    <property type="evidence" value="ECO:0007669"/>
    <property type="project" value="UniProtKB-EC"/>
</dbReference>
<dbReference type="Gene3D" id="3.40.50.150">
    <property type="entry name" value="Vaccinia Virus protein VP39"/>
    <property type="match status" value="1"/>
</dbReference>
<proteinExistence type="predicted"/>
<evidence type="ECO:0000313" key="2">
    <source>
        <dbReference type="Proteomes" id="UP001595713"/>
    </source>
</evidence>
<gene>
    <name evidence="1" type="ORF">ACFONA_17065</name>
</gene>
<dbReference type="Proteomes" id="UP001595713">
    <property type="component" value="Unassembled WGS sequence"/>
</dbReference>
<sequence>MIDTKSYANLHNLTSSLLSHWPEHTVFIEKSLTGRSTDVLEVSEELSKAIFKLSEDIPGGIGAIITDYRFLCEDIVLPEEIYFRRNGKYRLTTFDEANAECYANHAFMDRYMNGLLLSDVMWSNHAHGFGYFVNSYLPRLPEMAHHLEIGPGHGLFLYFAQLSDKVGKLTGWDVSPTSIAKTTHALKNLGAVKAADLVLQNLYDAAGDEQFDSIILSEVLEHLEDPEVALQSVADRLAPNGLLWINVPANSPAPDHIFLVDSVEHAARLVEATGLKVIEAVGFPMTGTTLERAKKHKLAITCSVIGQRI</sequence>
<keyword evidence="1" id="KW-0808">Transferase</keyword>
<dbReference type="GO" id="GO:0061542">
    <property type="term" value="F:3-demethylubiquinol 3-O-methyltransferase activity"/>
    <property type="evidence" value="ECO:0007669"/>
    <property type="project" value="UniProtKB-EC"/>
</dbReference>
<comment type="caution">
    <text evidence="1">The sequence shown here is derived from an EMBL/GenBank/DDBJ whole genome shotgun (WGS) entry which is preliminary data.</text>
</comment>
<dbReference type="EC" id="2.1.1.222" evidence="1"/>
<name>A0ABV7SXZ7_9SPHN</name>